<evidence type="ECO:0000256" key="2">
    <source>
        <dbReference type="SAM" id="Phobius"/>
    </source>
</evidence>
<protein>
    <submittedName>
        <fullName evidence="3">Uncharacterized protein</fullName>
    </submittedName>
</protein>
<feature type="region of interest" description="Disordered" evidence="1">
    <location>
        <begin position="64"/>
        <end position="90"/>
    </location>
</feature>
<dbReference type="AlphaFoldDB" id="A0A6G1GWD3"/>
<dbReference type="EMBL" id="ML977164">
    <property type="protein sequence ID" value="KAF1985107.1"/>
    <property type="molecule type" value="Genomic_DNA"/>
</dbReference>
<evidence type="ECO:0000313" key="4">
    <source>
        <dbReference type="Proteomes" id="UP000800041"/>
    </source>
</evidence>
<keyword evidence="2" id="KW-0472">Membrane</keyword>
<feature type="region of interest" description="Disordered" evidence="1">
    <location>
        <begin position="1"/>
        <end position="22"/>
    </location>
</feature>
<proteinExistence type="predicted"/>
<sequence>MSTQSQTPHQKTSLSDQFLRGASDVPGGNEMWAPVRWIAELVQTLIAVIFVMIGKAFKAIFEGSDARSKRRERTHGLKGSTREKELSKDK</sequence>
<feature type="compositionally biased region" description="Basic and acidic residues" evidence="1">
    <location>
        <begin position="80"/>
        <end position="90"/>
    </location>
</feature>
<organism evidence="3 4">
    <name type="scientific">Aulographum hederae CBS 113979</name>
    <dbReference type="NCBI Taxonomy" id="1176131"/>
    <lineage>
        <taxon>Eukaryota</taxon>
        <taxon>Fungi</taxon>
        <taxon>Dikarya</taxon>
        <taxon>Ascomycota</taxon>
        <taxon>Pezizomycotina</taxon>
        <taxon>Dothideomycetes</taxon>
        <taxon>Pleosporomycetidae</taxon>
        <taxon>Aulographales</taxon>
        <taxon>Aulographaceae</taxon>
    </lineage>
</organism>
<dbReference type="Proteomes" id="UP000800041">
    <property type="component" value="Unassembled WGS sequence"/>
</dbReference>
<gene>
    <name evidence="3" type="ORF">K402DRAFT_118167</name>
</gene>
<keyword evidence="2" id="KW-0812">Transmembrane</keyword>
<evidence type="ECO:0000256" key="1">
    <source>
        <dbReference type="SAM" id="MobiDB-lite"/>
    </source>
</evidence>
<accession>A0A6G1GWD3</accession>
<name>A0A6G1GWD3_9PEZI</name>
<keyword evidence="2" id="KW-1133">Transmembrane helix</keyword>
<feature type="transmembrane region" description="Helical" evidence="2">
    <location>
        <begin position="41"/>
        <end position="61"/>
    </location>
</feature>
<keyword evidence="4" id="KW-1185">Reference proteome</keyword>
<evidence type="ECO:0000313" key="3">
    <source>
        <dbReference type="EMBL" id="KAF1985107.1"/>
    </source>
</evidence>
<reference evidence="3" key="1">
    <citation type="journal article" date="2020" name="Stud. Mycol.">
        <title>101 Dothideomycetes genomes: a test case for predicting lifestyles and emergence of pathogens.</title>
        <authorList>
            <person name="Haridas S."/>
            <person name="Albert R."/>
            <person name="Binder M."/>
            <person name="Bloem J."/>
            <person name="Labutti K."/>
            <person name="Salamov A."/>
            <person name="Andreopoulos B."/>
            <person name="Baker S."/>
            <person name="Barry K."/>
            <person name="Bills G."/>
            <person name="Bluhm B."/>
            <person name="Cannon C."/>
            <person name="Castanera R."/>
            <person name="Culley D."/>
            <person name="Daum C."/>
            <person name="Ezra D."/>
            <person name="Gonzalez J."/>
            <person name="Henrissat B."/>
            <person name="Kuo A."/>
            <person name="Liang C."/>
            <person name="Lipzen A."/>
            <person name="Lutzoni F."/>
            <person name="Magnuson J."/>
            <person name="Mondo S."/>
            <person name="Nolan M."/>
            <person name="Ohm R."/>
            <person name="Pangilinan J."/>
            <person name="Park H.-J."/>
            <person name="Ramirez L."/>
            <person name="Alfaro M."/>
            <person name="Sun H."/>
            <person name="Tritt A."/>
            <person name="Yoshinaga Y."/>
            <person name="Zwiers L.-H."/>
            <person name="Turgeon B."/>
            <person name="Goodwin S."/>
            <person name="Spatafora J."/>
            <person name="Crous P."/>
            <person name="Grigoriev I."/>
        </authorList>
    </citation>
    <scope>NUCLEOTIDE SEQUENCE</scope>
    <source>
        <strain evidence="3">CBS 113979</strain>
    </source>
</reference>
<feature type="compositionally biased region" description="Polar residues" evidence="1">
    <location>
        <begin position="1"/>
        <end position="16"/>
    </location>
</feature>
<dbReference type="OrthoDB" id="3640831at2759"/>